<keyword evidence="9 12" id="KW-1133">Transmembrane helix</keyword>
<evidence type="ECO:0000313" key="15">
    <source>
        <dbReference type="Proteomes" id="UP000547209"/>
    </source>
</evidence>
<name>A0A7X0RTE7_9BACL</name>
<keyword evidence="5 12" id="KW-0812">Transmembrane</keyword>
<evidence type="ECO:0000259" key="13">
    <source>
        <dbReference type="SMART" id="SM00387"/>
    </source>
</evidence>
<dbReference type="Pfam" id="PF02743">
    <property type="entry name" value="dCache_1"/>
    <property type="match status" value="1"/>
</dbReference>
<proteinExistence type="predicted"/>
<evidence type="ECO:0000256" key="8">
    <source>
        <dbReference type="ARBA" id="ARBA00022840"/>
    </source>
</evidence>
<evidence type="ECO:0000256" key="5">
    <source>
        <dbReference type="ARBA" id="ARBA00022692"/>
    </source>
</evidence>
<reference evidence="14 15" key="1">
    <citation type="submission" date="2020-08" db="EMBL/GenBank/DDBJ databases">
        <title>Cohnella phylogeny.</title>
        <authorList>
            <person name="Dunlap C."/>
        </authorList>
    </citation>
    <scope>NUCLEOTIDE SEQUENCE [LARGE SCALE GENOMIC DNA]</scope>
    <source>
        <strain evidence="14 15">DSM 28246</strain>
    </source>
</reference>
<dbReference type="PANTHER" id="PTHR34220:SF11">
    <property type="entry name" value="SENSOR PROTEIN KINASE HPTS"/>
    <property type="match status" value="1"/>
</dbReference>
<dbReference type="GO" id="GO:0005524">
    <property type="term" value="F:ATP binding"/>
    <property type="evidence" value="ECO:0007669"/>
    <property type="project" value="UniProtKB-KW"/>
</dbReference>
<dbReference type="Proteomes" id="UP000547209">
    <property type="component" value="Unassembled WGS sequence"/>
</dbReference>
<evidence type="ECO:0000313" key="14">
    <source>
        <dbReference type="EMBL" id="MBB6673176.1"/>
    </source>
</evidence>
<organism evidence="14 15">
    <name type="scientific">Cohnella nanjingensis</name>
    <dbReference type="NCBI Taxonomy" id="1387779"/>
    <lineage>
        <taxon>Bacteria</taxon>
        <taxon>Bacillati</taxon>
        <taxon>Bacillota</taxon>
        <taxon>Bacilli</taxon>
        <taxon>Bacillales</taxon>
        <taxon>Paenibacillaceae</taxon>
        <taxon>Cohnella</taxon>
    </lineage>
</organism>
<keyword evidence="3" id="KW-0597">Phosphoprotein</keyword>
<dbReference type="InterPro" id="IPR010559">
    <property type="entry name" value="Sig_transdc_His_kin_internal"/>
</dbReference>
<keyword evidence="8" id="KW-0067">ATP-binding</keyword>
<keyword evidence="10" id="KW-0902">Two-component regulatory system</keyword>
<accession>A0A7X0RTE7</accession>
<dbReference type="Gene3D" id="3.30.565.10">
    <property type="entry name" value="Histidine kinase-like ATPase, C-terminal domain"/>
    <property type="match status" value="1"/>
</dbReference>
<evidence type="ECO:0000256" key="12">
    <source>
        <dbReference type="SAM" id="Phobius"/>
    </source>
</evidence>
<dbReference type="Pfam" id="PF02518">
    <property type="entry name" value="HATPase_c"/>
    <property type="match status" value="1"/>
</dbReference>
<keyword evidence="6" id="KW-0547">Nucleotide-binding</keyword>
<dbReference type="Pfam" id="PF06580">
    <property type="entry name" value="His_kinase"/>
    <property type="match status" value="1"/>
</dbReference>
<keyword evidence="15" id="KW-1185">Reference proteome</keyword>
<dbReference type="RefSeq" id="WP_185671031.1">
    <property type="nucleotide sequence ID" value="NZ_JACJVP010000034.1"/>
</dbReference>
<evidence type="ECO:0000256" key="7">
    <source>
        <dbReference type="ARBA" id="ARBA00022777"/>
    </source>
</evidence>
<keyword evidence="7 14" id="KW-0418">Kinase</keyword>
<dbReference type="SMART" id="SM00387">
    <property type="entry name" value="HATPase_c"/>
    <property type="match status" value="1"/>
</dbReference>
<feature type="transmembrane region" description="Helical" evidence="12">
    <location>
        <begin position="305"/>
        <end position="331"/>
    </location>
</feature>
<comment type="caution">
    <text evidence="14">The sequence shown here is derived from an EMBL/GenBank/DDBJ whole genome shotgun (WGS) entry which is preliminary data.</text>
</comment>
<dbReference type="GO" id="GO:0000155">
    <property type="term" value="F:phosphorelay sensor kinase activity"/>
    <property type="evidence" value="ECO:0007669"/>
    <property type="project" value="InterPro"/>
</dbReference>
<evidence type="ECO:0000256" key="6">
    <source>
        <dbReference type="ARBA" id="ARBA00022741"/>
    </source>
</evidence>
<evidence type="ECO:0000256" key="4">
    <source>
        <dbReference type="ARBA" id="ARBA00022679"/>
    </source>
</evidence>
<dbReference type="Gene3D" id="3.30.450.20">
    <property type="entry name" value="PAS domain"/>
    <property type="match status" value="1"/>
</dbReference>
<dbReference type="EMBL" id="JACJVP010000034">
    <property type="protein sequence ID" value="MBB6673176.1"/>
    <property type="molecule type" value="Genomic_DNA"/>
</dbReference>
<dbReference type="SUPFAM" id="SSF55874">
    <property type="entry name" value="ATPase domain of HSP90 chaperone/DNA topoisomerase II/histidine kinase"/>
    <property type="match status" value="1"/>
</dbReference>
<keyword evidence="4" id="KW-0808">Transferase</keyword>
<comment type="subcellular location">
    <subcellularLocation>
        <location evidence="1">Cell membrane</location>
        <topology evidence="1">Multi-pass membrane protein</topology>
    </subcellularLocation>
</comment>
<dbReference type="InterPro" id="IPR050640">
    <property type="entry name" value="Bact_2-comp_sensor_kinase"/>
</dbReference>
<protein>
    <submittedName>
        <fullName evidence="14">Histidine kinase</fullName>
    </submittedName>
</protein>
<sequence>MKWRSGWASSFSSWKLLMFVLVSLMVLMSISSQGYIVGKQSTKTIEGQYSQMIAENIDSLSVNLSNYLNYIDDFARTLSNHPDLIGALEREDGGADRKQAVEGELRKFSEYYHLRLPVHIQVFSAREEVYAYPAVNAPEERNLTTAVSAFPWFGNRVALDNDFLHWNVAGDFHDPSSSNALYVSKNITRNNRSLGLLVIELNGSQIERMLNRAQIDENNPVFIFSGELTTLFHNEQLPPSFGDDAEAALDGVYRSIKARNKDEGALDVRLSGSDYRLIYKQIAATPWTMVSLIPPYLLHADSVSIWRITALTMGISVLFVALFFGILYAKVTMPVRRLSRMVRQYREGRMPEPYAYKGFREIETLSEGIFQFLGEIREQFHTIKRGEGEKRRLELQRLQEQMRPHFWHNSLNTLRFMAVLHGDPTMAEAILSLTKMLDYTLRNTDVRYSTLEEETAYAMSFVRFQEIRSMKQIRVELELDEPARQALVPKFTIQPILENAIVHGFAPAFQGEPLVRIKAQLAEGSLVIALEDNGRGIDPHRLGQLLQPRRRPSGASGGLSLSNLQQRFKLEYGELYGITVESRPNAYTRVKMTLPYQLEPQPKEGEAP</sequence>
<keyword evidence="2" id="KW-1003">Cell membrane</keyword>
<gene>
    <name evidence="14" type="ORF">H7C19_21090</name>
</gene>
<dbReference type="InterPro" id="IPR033479">
    <property type="entry name" value="dCache_1"/>
</dbReference>
<evidence type="ECO:0000256" key="9">
    <source>
        <dbReference type="ARBA" id="ARBA00022989"/>
    </source>
</evidence>
<dbReference type="PANTHER" id="PTHR34220">
    <property type="entry name" value="SENSOR HISTIDINE KINASE YPDA"/>
    <property type="match status" value="1"/>
</dbReference>
<feature type="domain" description="Histidine kinase/HSP90-like ATPase" evidence="13">
    <location>
        <begin position="488"/>
        <end position="598"/>
    </location>
</feature>
<evidence type="ECO:0000256" key="1">
    <source>
        <dbReference type="ARBA" id="ARBA00004651"/>
    </source>
</evidence>
<evidence type="ECO:0000256" key="11">
    <source>
        <dbReference type="ARBA" id="ARBA00023136"/>
    </source>
</evidence>
<dbReference type="AlphaFoldDB" id="A0A7X0RTE7"/>
<evidence type="ECO:0000256" key="2">
    <source>
        <dbReference type="ARBA" id="ARBA00022475"/>
    </source>
</evidence>
<keyword evidence="11 12" id="KW-0472">Membrane</keyword>
<evidence type="ECO:0000256" key="10">
    <source>
        <dbReference type="ARBA" id="ARBA00023012"/>
    </source>
</evidence>
<evidence type="ECO:0000256" key="3">
    <source>
        <dbReference type="ARBA" id="ARBA00022553"/>
    </source>
</evidence>
<dbReference type="GO" id="GO:0005886">
    <property type="term" value="C:plasma membrane"/>
    <property type="evidence" value="ECO:0007669"/>
    <property type="project" value="UniProtKB-SubCell"/>
</dbReference>
<dbReference type="InterPro" id="IPR003594">
    <property type="entry name" value="HATPase_dom"/>
</dbReference>
<dbReference type="InterPro" id="IPR036890">
    <property type="entry name" value="HATPase_C_sf"/>
</dbReference>